<reference evidence="14" key="1">
    <citation type="submission" date="2020-11" db="EMBL/GenBank/DDBJ databases">
        <authorList>
            <person name="Bejerman N."/>
        </authorList>
    </citation>
    <scope>NUCLEOTIDE SEQUENCE</scope>
    <source>
        <strain evidence="14">Cary</strain>
    </source>
</reference>
<dbReference type="InterPro" id="IPR003411">
    <property type="entry name" value="TGBp3"/>
</dbReference>
<evidence type="ECO:0000256" key="4">
    <source>
        <dbReference type="ARBA" id="ARBA00022448"/>
    </source>
</evidence>
<keyword evidence="9" id="KW-0472">Membrane</keyword>
<evidence type="ECO:0000256" key="13">
    <source>
        <dbReference type="ARBA" id="ARBA00033148"/>
    </source>
</evidence>
<evidence type="ECO:0000256" key="5">
    <source>
        <dbReference type="ARBA" id="ARBA00022692"/>
    </source>
</evidence>
<evidence type="ECO:0000256" key="8">
    <source>
        <dbReference type="ARBA" id="ARBA00023031"/>
    </source>
</evidence>
<evidence type="ECO:0000256" key="6">
    <source>
        <dbReference type="ARBA" id="ARBA00022870"/>
    </source>
</evidence>
<evidence type="ECO:0000256" key="11">
    <source>
        <dbReference type="ARBA" id="ARBA00025270"/>
    </source>
</evidence>
<dbReference type="Pfam" id="PF02495">
    <property type="entry name" value="TGBp3"/>
    <property type="match status" value="1"/>
</dbReference>
<evidence type="ECO:0000256" key="10">
    <source>
        <dbReference type="ARBA" id="ARBA00023184"/>
    </source>
</evidence>
<dbReference type="GO" id="GO:0046740">
    <property type="term" value="P:transport of virus in host, cell to cell"/>
    <property type="evidence" value="ECO:0007669"/>
    <property type="project" value="UniProtKB-KW"/>
</dbReference>
<keyword evidence="8" id="KW-0916">Viral movement protein</keyword>
<sequence length="63" mass="7305">MLLYLLLGFVVCLTALFFQYYFSVPHECVVVVTGESFRAINCVVNRDLIEFTRVIKPKAWDCL</sequence>
<proteinExistence type="inferred from homology"/>
<evidence type="ECO:0000256" key="9">
    <source>
        <dbReference type="ARBA" id="ARBA00023136"/>
    </source>
</evidence>
<comment type="subcellular location">
    <subcellularLocation>
        <location evidence="1">Host endoplasmic reticulum membrane</location>
    </subcellularLocation>
</comment>
<keyword evidence="5" id="KW-0812">Transmembrane</keyword>
<evidence type="ECO:0000313" key="14">
    <source>
        <dbReference type="EMBL" id="QQG34675.1"/>
    </source>
</evidence>
<comment type="similarity">
    <text evidence="2">Belongs to the Tymovirales TGBp3 protein family.</text>
</comment>
<comment type="function">
    <text evidence="11">Plays a role in viral cell-to-cell propagation, by facilitating genome transport to neighboring plant cells through plasmosdesmata. May induce the formation of granular vesicles derived from the Endoplasmic reticulum, which align on actin filaments.</text>
</comment>
<evidence type="ECO:0000256" key="7">
    <source>
        <dbReference type="ARBA" id="ARBA00022989"/>
    </source>
</evidence>
<keyword evidence="6" id="KW-1043">Host membrane</keyword>
<dbReference type="EMBL" id="MW328759">
    <property type="protein sequence ID" value="QQG34675.1"/>
    <property type="molecule type" value="Genomic_RNA"/>
</dbReference>
<evidence type="ECO:0000256" key="12">
    <source>
        <dbReference type="ARBA" id="ARBA00030266"/>
    </source>
</evidence>
<organism evidence="14">
    <name type="scientific">Carya illinoinensis carlavirus 1</name>
    <dbReference type="NCBI Taxonomy" id="2794420"/>
    <lineage>
        <taxon>Viruses</taxon>
        <taxon>Riboviria</taxon>
        <taxon>Orthornavirae</taxon>
        <taxon>Kitrinoviricota</taxon>
        <taxon>Alsuviricetes</taxon>
        <taxon>Tymovirales</taxon>
        <taxon>Betaflexiviridae</taxon>
        <taxon>Quinvirinae</taxon>
        <taxon>Carlavirus</taxon>
    </lineage>
</organism>
<keyword evidence="10" id="KW-1038">Host endoplasmic reticulum</keyword>
<evidence type="ECO:0000256" key="2">
    <source>
        <dbReference type="ARBA" id="ARBA00010355"/>
    </source>
</evidence>
<protein>
    <recommendedName>
        <fullName evidence="3">Movement protein TGBp3</fullName>
    </recommendedName>
    <alternativeName>
        <fullName evidence="12">7 kDa protein</fullName>
    </alternativeName>
    <alternativeName>
        <fullName evidence="13">Triple gene block 3 protein</fullName>
    </alternativeName>
</protein>
<name>A0A7T5UFV6_9VIRU</name>
<evidence type="ECO:0000256" key="3">
    <source>
        <dbReference type="ARBA" id="ARBA00013812"/>
    </source>
</evidence>
<keyword evidence="7" id="KW-1133">Transmembrane helix</keyword>
<dbReference type="GO" id="GO:0044167">
    <property type="term" value="C:host cell endoplasmic reticulum membrane"/>
    <property type="evidence" value="ECO:0007669"/>
    <property type="project" value="UniProtKB-SubCell"/>
</dbReference>
<accession>A0A7T5UFV6</accession>
<keyword evidence="4" id="KW-0813">Transport</keyword>
<evidence type="ECO:0000256" key="1">
    <source>
        <dbReference type="ARBA" id="ARBA00004625"/>
    </source>
</evidence>